<keyword evidence="2" id="KW-1185">Reference proteome</keyword>
<accession>T0RD60</accession>
<protein>
    <submittedName>
        <fullName evidence="1">Uncharacterized protein</fullName>
    </submittedName>
</protein>
<organism evidence="1 2">
    <name type="scientific">Saprolegnia diclina (strain VS20)</name>
    <dbReference type="NCBI Taxonomy" id="1156394"/>
    <lineage>
        <taxon>Eukaryota</taxon>
        <taxon>Sar</taxon>
        <taxon>Stramenopiles</taxon>
        <taxon>Oomycota</taxon>
        <taxon>Saprolegniomycetes</taxon>
        <taxon>Saprolegniales</taxon>
        <taxon>Saprolegniaceae</taxon>
        <taxon>Saprolegnia</taxon>
    </lineage>
</organism>
<dbReference type="Proteomes" id="UP000030762">
    <property type="component" value="Unassembled WGS sequence"/>
</dbReference>
<dbReference type="AlphaFoldDB" id="T0RD60"/>
<dbReference type="GeneID" id="19952762"/>
<evidence type="ECO:0000313" key="1">
    <source>
        <dbReference type="EMBL" id="EQC30183.1"/>
    </source>
</evidence>
<dbReference type="RefSeq" id="XP_008616315.1">
    <property type="nucleotide sequence ID" value="XM_008618093.1"/>
</dbReference>
<gene>
    <name evidence="1" type="ORF">SDRG_12035</name>
</gene>
<dbReference type="EMBL" id="JH767177">
    <property type="protein sequence ID" value="EQC30183.1"/>
    <property type="molecule type" value="Genomic_DNA"/>
</dbReference>
<reference evidence="1 2" key="1">
    <citation type="submission" date="2012-04" db="EMBL/GenBank/DDBJ databases">
        <title>The Genome Sequence of Saprolegnia declina VS20.</title>
        <authorList>
            <consortium name="The Broad Institute Genome Sequencing Platform"/>
            <person name="Russ C."/>
            <person name="Nusbaum C."/>
            <person name="Tyler B."/>
            <person name="van West P."/>
            <person name="Dieguez-Uribeondo J."/>
            <person name="de Bruijn I."/>
            <person name="Tripathy S."/>
            <person name="Jiang R."/>
            <person name="Young S.K."/>
            <person name="Zeng Q."/>
            <person name="Gargeya S."/>
            <person name="Fitzgerald M."/>
            <person name="Haas B."/>
            <person name="Abouelleil A."/>
            <person name="Alvarado L."/>
            <person name="Arachchi H.M."/>
            <person name="Berlin A."/>
            <person name="Chapman S.B."/>
            <person name="Goldberg J."/>
            <person name="Griggs A."/>
            <person name="Gujja S."/>
            <person name="Hansen M."/>
            <person name="Howarth C."/>
            <person name="Imamovic A."/>
            <person name="Larimer J."/>
            <person name="McCowen C."/>
            <person name="Montmayeur A."/>
            <person name="Murphy C."/>
            <person name="Neiman D."/>
            <person name="Pearson M."/>
            <person name="Priest M."/>
            <person name="Roberts A."/>
            <person name="Saif S."/>
            <person name="Shea T."/>
            <person name="Sisk P."/>
            <person name="Sykes S."/>
            <person name="Wortman J."/>
            <person name="Nusbaum C."/>
            <person name="Birren B."/>
        </authorList>
    </citation>
    <scope>NUCLEOTIDE SEQUENCE [LARGE SCALE GENOMIC DNA]</scope>
    <source>
        <strain evidence="1 2">VS20</strain>
    </source>
</reference>
<proteinExistence type="predicted"/>
<sequence length="305" mass="33635">MAPYEPGRPGRSTVYVAYPHHYTRLLGLDGICWQRNALCVREADLNTRSVCADVTSDVFIGRGLHVLSTATSDRSVFAAIHMVTFSCSSIDATAFAIAFDGDNDYRYRVCFKVTSVVHCVVGINRFENVVVRFTLRAPPFVFVGDRTVTDEDRIWPLADAAYRWKRSDDPSPNGAFGYCRCYHLVLADGVDANDIVPVLTRFGVTDIERAPAVPVYAGVLSPPPTDWAYGHAFQLQHLSFALRYALHVLLSQEALVLERSTDAATVTRMLSHTSASATSVLGFLHSSLRGPPDTPPNLYAFGRQT</sequence>
<dbReference type="VEuPathDB" id="FungiDB:SDRG_12035"/>
<name>T0RD60_SAPDV</name>
<evidence type="ECO:0000313" key="2">
    <source>
        <dbReference type="Proteomes" id="UP000030762"/>
    </source>
</evidence>
<dbReference type="InParanoid" id="T0RD60"/>